<comment type="caution">
    <text evidence="2">The sequence shown here is derived from an EMBL/GenBank/DDBJ whole genome shotgun (WGS) entry which is preliminary data.</text>
</comment>
<feature type="region of interest" description="Disordered" evidence="1">
    <location>
        <begin position="1"/>
        <end position="31"/>
    </location>
</feature>
<dbReference type="AlphaFoldDB" id="A0AAJ0ET11"/>
<organism evidence="2 3">
    <name type="scientific">Colletotrichum godetiae</name>
    <dbReference type="NCBI Taxonomy" id="1209918"/>
    <lineage>
        <taxon>Eukaryota</taxon>
        <taxon>Fungi</taxon>
        <taxon>Dikarya</taxon>
        <taxon>Ascomycota</taxon>
        <taxon>Pezizomycotina</taxon>
        <taxon>Sordariomycetes</taxon>
        <taxon>Hypocreomycetidae</taxon>
        <taxon>Glomerellales</taxon>
        <taxon>Glomerellaceae</taxon>
        <taxon>Colletotrichum</taxon>
        <taxon>Colletotrichum acutatum species complex</taxon>
    </lineage>
</organism>
<name>A0AAJ0ET11_9PEZI</name>
<dbReference type="GeneID" id="85459409"/>
<feature type="region of interest" description="Disordered" evidence="1">
    <location>
        <begin position="204"/>
        <end position="225"/>
    </location>
</feature>
<gene>
    <name evidence="2" type="ORF">BDP55DRAFT_663432</name>
</gene>
<evidence type="ECO:0000313" key="2">
    <source>
        <dbReference type="EMBL" id="KAK1675681.1"/>
    </source>
</evidence>
<dbReference type="RefSeq" id="XP_060429684.1">
    <property type="nucleotide sequence ID" value="XM_060574883.1"/>
</dbReference>
<evidence type="ECO:0000313" key="3">
    <source>
        <dbReference type="Proteomes" id="UP001224890"/>
    </source>
</evidence>
<protein>
    <submittedName>
        <fullName evidence="2">Uncharacterized protein</fullName>
    </submittedName>
</protein>
<accession>A0AAJ0ET11</accession>
<reference evidence="2" key="1">
    <citation type="submission" date="2021-06" db="EMBL/GenBank/DDBJ databases">
        <title>Comparative genomics, transcriptomics and evolutionary studies reveal genomic signatures of adaptation to plant cell wall in hemibiotrophic fungi.</title>
        <authorList>
            <consortium name="DOE Joint Genome Institute"/>
            <person name="Baroncelli R."/>
            <person name="Diaz J.F."/>
            <person name="Benocci T."/>
            <person name="Peng M."/>
            <person name="Battaglia E."/>
            <person name="Haridas S."/>
            <person name="Andreopoulos W."/>
            <person name="Labutti K."/>
            <person name="Pangilinan J."/>
            <person name="Floch G.L."/>
            <person name="Makela M.R."/>
            <person name="Henrissat B."/>
            <person name="Grigoriev I.V."/>
            <person name="Crouch J.A."/>
            <person name="De Vries R.P."/>
            <person name="Sukno S.A."/>
            <person name="Thon M.R."/>
        </authorList>
    </citation>
    <scope>NUCLEOTIDE SEQUENCE</scope>
    <source>
        <strain evidence="2">CBS 193.32</strain>
    </source>
</reference>
<dbReference type="Proteomes" id="UP001224890">
    <property type="component" value="Unassembled WGS sequence"/>
</dbReference>
<evidence type="ECO:0000256" key="1">
    <source>
        <dbReference type="SAM" id="MobiDB-lite"/>
    </source>
</evidence>
<dbReference type="EMBL" id="JAHMHR010000020">
    <property type="protein sequence ID" value="KAK1675681.1"/>
    <property type="molecule type" value="Genomic_DNA"/>
</dbReference>
<proteinExistence type="predicted"/>
<sequence length="225" mass="24086">MDHTDVDIASIAKLPRLPKRQHRPPRSNPRTPYCVSLIGPSATSSRDHVFAGVVLSKGRAFVSVDRASARVSRSLFGEATLPGGLDRISFRKPMARQDGSTNPLMLDIWTSSSTSLLGVRTSHQTSKVRGMSVVSVDRNRVVGVEVHSLDHPITGSDRTLSPLSSDIVVAALTVEASHPVVVPTHHPPLAHLICKPGRNRSGNLGRSVSSGLEMGHSPLSVSTHL</sequence>
<feature type="compositionally biased region" description="Basic residues" evidence="1">
    <location>
        <begin position="16"/>
        <end position="25"/>
    </location>
</feature>
<keyword evidence="3" id="KW-1185">Reference proteome</keyword>